<reference evidence="8" key="1">
    <citation type="submission" date="2016-10" db="EMBL/GenBank/DDBJ databases">
        <authorList>
            <person name="Varghese N."/>
            <person name="Submissions S."/>
        </authorList>
    </citation>
    <scope>NUCLEOTIDE SEQUENCE [LARGE SCALE GENOMIC DNA]</scope>
    <source>
        <strain evidence="8">DSM 26894</strain>
    </source>
</reference>
<dbReference type="AlphaFoldDB" id="A0A1I6WE15"/>
<gene>
    <name evidence="7" type="ORF">SAMN04488050_1196</name>
</gene>
<organism evidence="7 8">
    <name type="scientific">Alloyangia pacifica</name>
    <dbReference type="NCBI Taxonomy" id="311180"/>
    <lineage>
        <taxon>Bacteria</taxon>
        <taxon>Pseudomonadati</taxon>
        <taxon>Pseudomonadota</taxon>
        <taxon>Alphaproteobacteria</taxon>
        <taxon>Rhodobacterales</taxon>
        <taxon>Roseobacteraceae</taxon>
        <taxon>Alloyangia</taxon>
    </lineage>
</organism>
<evidence type="ECO:0000256" key="2">
    <source>
        <dbReference type="ARBA" id="ARBA00022475"/>
    </source>
</evidence>
<protein>
    <submittedName>
        <fullName evidence="7">Lysylphosphatidylglycerol synthase TM region</fullName>
    </submittedName>
</protein>
<keyword evidence="8" id="KW-1185">Reference proteome</keyword>
<accession>A0A1I6WE15</accession>
<feature type="transmembrane region" description="Helical" evidence="6">
    <location>
        <begin position="107"/>
        <end position="133"/>
    </location>
</feature>
<feature type="transmembrane region" description="Helical" evidence="6">
    <location>
        <begin position="50"/>
        <end position="73"/>
    </location>
</feature>
<evidence type="ECO:0000256" key="1">
    <source>
        <dbReference type="ARBA" id="ARBA00004651"/>
    </source>
</evidence>
<keyword evidence="4 6" id="KW-1133">Transmembrane helix</keyword>
<feature type="transmembrane region" description="Helical" evidence="6">
    <location>
        <begin position="145"/>
        <end position="165"/>
    </location>
</feature>
<evidence type="ECO:0000313" key="8">
    <source>
        <dbReference type="Proteomes" id="UP000199392"/>
    </source>
</evidence>
<keyword evidence="2" id="KW-1003">Cell membrane</keyword>
<evidence type="ECO:0000256" key="3">
    <source>
        <dbReference type="ARBA" id="ARBA00022692"/>
    </source>
</evidence>
<dbReference type="Proteomes" id="UP000199392">
    <property type="component" value="Unassembled WGS sequence"/>
</dbReference>
<evidence type="ECO:0000313" key="7">
    <source>
        <dbReference type="EMBL" id="SFT24230.1"/>
    </source>
</evidence>
<sequence length="228" mass="24727">MRGAMLAQQNRRIAGQARVGNVVTSLLLDRIVSVFATLLVALGATTATSLWQIAIPLAGVLTAGLSVIAFVLLKGQSTLERNNPSWLRPIAMRLSEALLQINRPEFVWRALLPSLMASILMTLARTMVFIFLYRALGYAVPLSHALVLIPLLMIALIFPFSVGGVCVREWVLIVGFEGIGIPPEASISVGLMSFGLQFLVSTPWFVTFALRRDTRASAQAAIVEAELP</sequence>
<dbReference type="GO" id="GO:0005886">
    <property type="term" value="C:plasma membrane"/>
    <property type="evidence" value="ECO:0007669"/>
    <property type="project" value="UniProtKB-SubCell"/>
</dbReference>
<proteinExistence type="predicted"/>
<feature type="transmembrane region" description="Helical" evidence="6">
    <location>
        <begin position="21"/>
        <end position="44"/>
    </location>
</feature>
<keyword evidence="3 6" id="KW-0812">Transmembrane</keyword>
<evidence type="ECO:0000256" key="6">
    <source>
        <dbReference type="SAM" id="Phobius"/>
    </source>
</evidence>
<dbReference type="STRING" id="311180.SAMN04488050_1196"/>
<evidence type="ECO:0000256" key="5">
    <source>
        <dbReference type="ARBA" id="ARBA00023136"/>
    </source>
</evidence>
<name>A0A1I6WE15_9RHOB</name>
<dbReference type="EMBL" id="FOZW01000019">
    <property type="protein sequence ID" value="SFT24230.1"/>
    <property type="molecule type" value="Genomic_DNA"/>
</dbReference>
<keyword evidence="5 6" id="KW-0472">Membrane</keyword>
<comment type="subcellular location">
    <subcellularLocation>
        <location evidence="1">Cell membrane</location>
        <topology evidence="1">Multi-pass membrane protein</topology>
    </subcellularLocation>
</comment>
<evidence type="ECO:0000256" key="4">
    <source>
        <dbReference type="ARBA" id="ARBA00022989"/>
    </source>
</evidence>
<dbReference type="Pfam" id="PF03706">
    <property type="entry name" value="LPG_synthase_TM"/>
    <property type="match status" value="1"/>
</dbReference>
<feature type="transmembrane region" description="Helical" evidence="6">
    <location>
        <begin position="185"/>
        <end position="210"/>
    </location>
</feature>
<dbReference type="InterPro" id="IPR022791">
    <property type="entry name" value="L-PG_synthase/AglD"/>
</dbReference>